<reference evidence="2" key="1">
    <citation type="submission" date="2022-09" db="EMBL/GenBank/DDBJ databases">
        <title>Culturomic study of gut microbiota in children with autism spectrum disorder.</title>
        <authorList>
            <person name="Efimov B.A."/>
            <person name="Chaplin A.V."/>
            <person name="Sokolova S.R."/>
            <person name="Pikina A.P."/>
            <person name="Korzhanova M."/>
            <person name="Belova V."/>
            <person name="Korostin D."/>
        </authorList>
    </citation>
    <scope>NUCLEOTIDE SEQUENCE</scope>
    <source>
        <strain evidence="2">ASD5510</strain>
    </source>
</reference>
<evidence type="ECO:0000313" key="2">
    <source>
        <dbReference type="EMBL" id="MCU7379704.1"/>
    </source>
</evidence>
<proteinExistence type="predicted"/>
<gene>
    <name evidence="2" type="ORF">OBO34_15265</name>
</gene>
<dbReference type="InterPro" id="IPR001387">
    <property type="entry name" value="Cro/C1-type_HTH"/>
</dbReference>
<dbReference type="EMBL" id="JAOSHN010000006">
    <property type="protein sequence ID" value="MCU7379704.1"/>
    <property type="molecule type" value="Genomic_DNA"/>
</dbReference>
<dbReference type="RefSeq" id="WP_269478605.1">
    <property type="nucleotide sequence ID" value="NZ_JAOSHN010000006.1"/>
</dbReference>
<dbReference type="AlphaFoldDB" id="A0A9J6QQX4"/>
<keyword evidence="3" id="KW-1185">Reference proteome</keyword>
<evidence type="ECO:0000313" key="3">
    <source>
        <dbReference type="Proteomes" id="UP001065549"/>
    </source>
</evidence>
<dbReference type="Pfam" id="PF13443">
    <property type="entry name" value="HTH_26"/>
    <property type="match status" value="1"/>
</dbReference>
<evidence type="ECO:0000259" key="1">
    <source>
        <dbReference type="Pfam" id="PF13443"/>
    </source>
</evidence>
<sequence>MLYYKIDVLGALKEKGYSTYRIRQEKIIGEAQVTKIRNGEIASKEVLNKLCALLDMQPGDILGYRPDET</sequence>
<protein>
    <submittedName>
        <fullName evidence="2">Helix-turn-helix transcriptional regulator</fullName>
    </submittedName>
</protein>
<accession>A0A9J6QQX4</accession>
<name>A0A9J6QQX4_9FIRM</name>
<dbReference type="Proteomes" id="UP001065549">
    <property type="component" value="Unassembled WGS sequence"/>
</dbReference>
<feature type="domain" description="HTH cro/C1-type" evidence="1">
    <location>
        <begin position="12"/>
        <end position="67"/>
    </location>
</feature>
<comment type="caution">
    <text evidence="2">The sequence shown here is derived from an EMBL/GenBank/DDBJ whole genome shotgun (WGS) entry which is preliminary data.</text>
</comment>
<organism evidence="2 3">
    <name type="scientific">Hominibacterium faecale</name>
    <dbReference type="NCBI Taxonomy" id="2839743"/>
    <lineage>
        <taxon>Bacteria</taxon>
        <taxon>Bacillati</taxon>
        <taxon>Bacillota</taxon>
        <taxon>Clostridia</taxon>
        <taxon>Peptostreptococcales</taxon>
        <taxon>Anaerovoracaceae</taxon>
        <taxon>Hominibacterium</taxon>
    </lineage>
</organism>